<organism evidence="3 4">
    <name type="scientific">Pontibacter populi</name>
    <dbReference type="NCBI Taxonomy" id="890055"/>
    <lineage>
        <taxon>Bacteria</taxon>
        <taxon>Pseudomonadati</taxon>
        <taxon>Bacteroidota</taxon>
        <taxon>Cytophagia</taxon>
        <taxon>Cytophagales</taxon>
        <taxon>Hymenobacteraceae</taxon>
        <taxon>Pontibacter</taxon>
    </lineage>
</organism>
<evidence type="ECO:0000256" key="1">
    <source>
        <dbReference type="SAM" id="SignalP"/>
    </source>
</evidence>
<dbReference type="Proteomes" id="UP000774935">
    <property type="component" value="Unassembled WGS sequence"/>
</dbReference>
<name>A0ABS6X8N3_9BACT</name>
<gene>
    <name evidence="3" type="ORF">KYK27_04180</name>
</gene>
<keyword evidence="4" id="KW-1185">Reference proteome</keyword>
<feature type="domain" description="Outer membrane protein beta-barrel" evidence="2">
    <location>
        <begin position="48"/>
        <end position="188"/>
    </location>
</feature>
<evidence type="ECO:0000313" key="4">
    <source>
        <dbReference type="Proteomes" id="UP000774935"/>
    </source>
</evidence>
<proteinExistence type="predicted"/>
<feature type="chain" id="PRO_5046152204" evidence="1">
    <location>
        <begin position="20"/>
        <end position="215"/>
    </location>
</feature>
<protein>
    <submittedName>
        <fullName evidence="3">PorT family protein</fullName>
    </submittedName>
</protein>
<dbReference type="InterPro" id="IPR025665">
    <property type="entry name" value="Beta-barrel_OMP_2"/>
</dbReference>
<dbReference type="EMBL" id="JAHWXQ010000001">
    <property type="protein sequence ID" value="MBW3364226.1"/>
    <property type="molecule type" value="Genomic_DNA"/>
</dbReference>
<sequence>MKKHILSAVMLLLSLGCFAQVQEPETEDLTGPTTLQKNHNELSGLDARNGGFGIKGGLNLANVYGDDTDALNPGSLTSFHAGIYAQFALAEKFSLQVEGLYSRKGYEAEMDNRFDYLELPLLAVYNITDNFSLHLGPQVSVMIAAKQDGHEINMENLNTFDYGLAGGAEVRFRMMRVGARYNLGFAGLLDDGDTGLPVGNELMHNVAQLYVGVGF</sequence>
<dbReference type="PROSITE" id="PS51257">
    <property type="entry name" value="PROKAR_LIPOPROTEIN"/>
    <property type="match status" value="1"/>
</dbReference>
<reference evidence="3 4" key="1">
    <citation type="submission" date="2021-07" db="EMBL/GenBank/DDBJ databases">
        <authorList>
            <person name="Kim M.K."/>
        </authorList>
    </citation>
    <scope>NUCLEOTIDE SEQUENCE [LARGE SCALE GENOMIC DNA]</scope>
    <source>
        <strain evidence="3 4">HLY7-15</strain>
    </source>
</reference>
<feature type="signal peptide" evidence="1">
    <location>
        <begin position="1"/>
        <end position="19"/>
    </location>
</feature>
<keyword evidence="1" id="KW-0732">Signal</keyword>
<comment type="caution">
    <text evidence="3">The sequence shown here is derived from an EMBL/GenBank/DDBJ whole genome shotgun (WGS) entry which is preliminary data.</text>
</comment>
<evidence type="ECO:0000259" key="2">
    <source>
        <dbReference type="Pfam" id="PF13568"/>
    </source>
</evidence>
<accession>A0ABS6X8N3</accession>
<dbReference type="Pfam" id="PF13568">
    <property type="entry name" value="OMP_b-brl_2"/>
    <property type="match status" value="1"/>
</dbReference>
<evidence type="ECO:0000313" key="3">
    <source>
        <dbReference type="EMBL" id="MBW3364226.1"/>
    </source>
</evidence>